<reference evidence="1 2" key="1">
    <citation type="submission" date="2018-09" db="EMBL/GenBank/DDBJ databases">
        <title>Hymenobacter medium sp. nov., isolated from R2A medium.</title>
        <authorList>
            <person name="Yingchao G."/>
        </authorList>
    </citation>
    <scope>NUCLEOTIDE SEQUENCE [LARGE SCALE GENOMIC DNA]</scope>
    <source>
        <strain evidence="2">sh-6</strain>
    </source>
</reference>
<dbReference type="RefSeq" id="WP_119444254.1">
    <property type="nucleotide sequence ID" value="NZ_CP032317.1"/>
</dbReference>
<keyword evidence="2" id="KW-1185">Reference proteome</keyword>
<proteinExistence type="predicted"/>
<dbReference type="OrthoDB" id="884723at2"/>
<dbReference type="KEGG" id="hyh:D3Y59_06160"/>
<name>A0A3B7RAV9_9BACT</name>
<dbReference type="AlphaFoldDB" id="A0A3B7RAV9"/>
<evidence type="ECO:0000313" key="2">
    <source>
        <dbReference type="Proteomes" id="UP000262802"/>
    </source>
</evidence>
<organism evidence="1 2">
    <name type="scientific">Hymenobacter oligotrophus</name>
    <dbReference type="NCBI Taxonomy" id="2319843"/>
    <lineage>
        <taxon>Bacteria</taxon>
        <taxon>Pseudomonadati</taxon>
        <taxon>Bacteroidota</taxon>
        <taxon>Cytophagia</taxon>
        <taxon>Cytophagales</taxon>
        <taxon>Hymenobacteraceae</taxon>
        <taxon>Hymenobacter</taxon>
    </lineage>
</organism>
<accession>A0A3B7RAV9</accession>
<gene>
    <name evidence="1" type="ORF">D3Y59_06160</name>
</gene>
<protein>
    <submittedName>
        <fullName evidence="1">Uncharacterized protein</fullName>
    </submittedName>
</protein>
<evidence type="ECO:0000313" key="1">
    <source>
        <dbReference type="EMBL" id="AYA36676.1"/>
    </source>
</evidence>
<dbReference type="Proteomes" id="UP000262802">
    <property type="component" value="Chromosome"/>
</dbReference>
<dbReference type="EMBL" id="CP032317">
    <property type="protein sequence ID" value="AYA36676.1"/>
    <property type="molecule type" value="Genomic_DNA"/>
</dbReference>
<sequence length="131" mass="14867">MSSNLDYLDPNLLPLEQKVIAYLEAEEAVRQAEVEARMLQTPHPSATDVAANNFIQNIPAVEPPRPLAEVQQQIERLQQTVAQLREEVMQLLPARDEWVKVNLGYGPSRVGAFRLDNPTPDQPEYMLRVVH</sequence>